<sequence length="54" mass="6189">MDEDLYWNQSDGSYRFTFIDSDRHGKVLVLHEHSETYSRVVGYSRTMSSVGATG</sequence>
<proteinExistence type="predicted"/>
<dbReference type="HOGENOM" id="CLU_3038993_0_0_2"/>
<dbReference type="AlphaFoldDB" id="U1PHY1"/>
<name>U1PHY1_9EURY</name>
<dbReference type="EMBL" id="KE356560">
    <property type="protein sequence ID" value="ERG91771.1"/>
    <property type="molecule type" value="Genomic_DNA"/>
</dbReference>
<protein>
    <submittedName>
        <fullName evidence="1">Uncharacterized protein</fullName>
    </submittedName>
</protein>
<dbReference type="Proteomes" id="UP000030649">
    <property type="component" value="Unassembled WGS sequence"/>
</dbReference>
<gene>
    <name evidence="1" type="ORF">J07HQW1_01805</name>
</gene>
<evidence type="ECO:0000313" key="1">
    <source>
        <dbReference type="EMBL" id="ERG91771.1"/>
    </source>
</evidence>
<reference evidence="1 2" key="1">
    <citation type="journal article" date="2013" name="PLoS ONE">
        <title>Assembly-driven community genomics of a hypersaline microbial ecosystem.</title>
        <authorList>
            <person name="Podell S."/>
            <person name="Ugalde J.A."/>
            <person name="Narasingarao P."/>
            <person name="Banfield J.F."/>
            <person name="Heidelberg K.B."/>
            <person name="Allen E.E."/>
        </authorList>
    </citation>
    <scope>NUCLEOTIDE SEQUENCE [LARGE SCALE GENOMIC DNA]</scope>
    <source>
        <strain evidence="2">J07HQW1</strain>
    </source>
</reference>
<accession>U1PHY1</accession>
<organism evidence="1 2">
    <name type="scientific">Haloquadratum walsbyi J07HQW1</name>
    <dbReference type="NCBI Taxonomy" id="1238424"/>
    <lineage>
        <taxon>Archaea</taxon>
        <taxon>Methanobacteriati</taxon>
        <taxon>Methanobacteriota</taxon>
        <taxon>Stenosarchaea group</taxon>
        <taxon>Halobacteria</taxon>
        <taxon>Halobacteriales</taxon>
        <taxon>Haloferacaceae</taxon>
        <taxon>Haloquadratum</taxon>
    </lineage>
</organism>
<evidence type="ECO:0000313" key="2">
    <source>
        <dbReference type="Proteomes" id="UP000030649"/>
    </source>
</evidence>